<gene>
    <name evidence="8" type="ORF">METZ01_LOCUS35894</name>
</gene>
<proteinExistence type="inferred from homology"/>
<feature type="domain" description="NusB/RsmB/TIM44" evidence="7">
    <location>
        <begin position="4"/>
        <end position="128"/>
    </location>
</feature>
<dbReference type="Pfam" id="PF01029">
    <property type="entry name" value="NusB"/>
    <property type="match status" value="1"/>
</dbReference>
<feature type="region of interest" description="Disordered" evidence="6">
    <location>
        <begin position="137"/>
        <end position="170"/>
    </location>
</feature>
<sequence length="170" mass="19868">MRHQGRSYALQALYQAELLESKAMKHADRFLDQLETSPEVKLFARELVEGTLLHRKHIDRYLRRNLEHWKLNRLSTTVRNILRMAAYELYHHPELSHSVIINEAVELCKDFVDDSSHALTNSVLQRVYDQITAERKTKAQTKLEASSTDENPTVEPDKETPAPESKYKRK</sequence>
<dbReference type="EMBL" id="UINC01001533">
    <property type="protein sequence ID" value="SUZ83040.1"/>
    <property type="molecule type" value="Genomic_DNA"/>
</dbReference>
<dbReference type="NCBIfam" id="TIGR01951">
    <property type="entry name" value="nusB"/>
    <property type="match status" value="1"/>
</dbReference>
<dbReference type="InterPro" id="IPR035926">
    <property type="entry name" value="NusB-like_sf"/>
</dbReference>
<comment type="similarity">
    <text evidence="1">Belongs to the NusB family.</text>
</comment>
<dbReference type="GO" id="GO:0006353">
    <property type="term" value="P:DNA-templated transcription termination"/>
    <property type="evidence" value="ECO:0007669"/>
    <property type="project" value="InterPro"/>
</dbReference>
<dbReference type="HAMAP" id="MF_00073">
    <property type="entry name" value="NusB"/>
    <property type="match status" value="1"/>
</dbReference>
<evidence type="ECO:0000256" key="4">
    <source>
        <dbReference type="ARBA" id="ARBA00023015"/>
    </source>
</evidence>
<accession>A0A381QV64</accession>
<name>A0A381QV64_9ZZZZ</name>
<evidence type="ECO:0000313" key="8">
    <source>
        <dbReference type="EMBL" id="SUZ83040.1"/>
    </source>
</evidence>
<keyword evidence="2" id="KW-0889">Transcription antitermination</keyword>
<dbReference type="PANTHER" id="PTHR11078:SF3">
    <property type="entry name" value="ANTITERMINATION NUSB DOMAIN-CONTAINING PROTEIN"/>
    <property type="match status" value="1"/>
</dbReference>
<dbReference type="GO" id="GO:0031564">
    <property type="term" value="P:transcription antitermination"/>
    <property type="evidence" value="ECO:0007669"/>
    <property type="project" value="UniProtKB-KW"/>
</dbReference>
<keyword evidence="5" id="KW-0804">Transcription</keyword>
<evidence type="ECO:0000256" key="6">
    <source>
        <dbReference type="SAM" id="MobiDB-lite"/>
    </source>
</evidence>
<dbReference type="SUPFAM" id="SSF48013">
    <property type="entry name" value="NusB-like"/>
    <property type="match status" value="1"/>
</dbReference>
<keyword evidence="4" id="KW-0805">Transcription regulation</keyword>
<dbReference type="PANTHER" id="PTHR11078">
    <property type="entry name" value="N UTILIZATION SUBSTANCE PROTEIN B-RELATED"/>
    <property type="match status" value="1"/>
</dbReference>
<dbReference type="InterPro" id="IPR011605">
    <property type="entry name" value="NusB_fam"/>
</dbReference>
<evidence type="ECO:0000256" key="2">
    <source>
        <dbReference type="ARBA" id="ARBA00022814"/>
    </source>
</evidence>
<dbReference type="Gene3D" id="1.10.940.10">
    <property type="entry name" value="NusB-like"/>
    <property type="match status" value="1"/>
</dbReference>
<evidence type="ECO:0000256" key="3">
    <source>
        <dbReference type="ARBA" id="ARBA00022884"/>
    </source>
</evidence>
<organism evidence="8">
    <name type="scientific">marine metagenome</name>
    <dbReference type="NCBI Taxonomy" id="408172"/>
    <lineage>
        <taxon>unclassified sequences</taxon>
        <taxon>metagenomes</taxon>
        <taxon>ecological metagenomes</taxon>
    </lineage>
</organism>
<protein>
    <recommendedName>
        <fullName evidence="7">NusB/RsmB/TIM44 domain-containing protein</fullName>
    </recommendedName>
</protein>
<dbReference type="GO" id="GO:0003723">
    <property type="term" value="F:RNA binding"/>
    <property type="evidence" value="ECO:0007669"/>
    <property type="project" value="UniProtKB-KW"/>
</dbReference>
<evidence type="ECO:0000259" key="7">
    <source>
        <dbReference type="Pfam" id="PF01029"/>
    </source>
</evidence>
<reference evidence="8" key="1">
    <citation type="submission" date="2018-05" db="EMBL/GenBank/DDBJ databases">
        <authorList>
            <person name="Lanie J.A."/>
            <person name="Ng W.-L."/>
            <person name="Kazmierczak K.M."/>
            <person name="Andrzejewski T.M."/>
            <person name="Davidsen T.M."/>
            <person name="Wayne K.J."/>
            <person name="Tettelin H."/>
            <person name="Glass J.I."/>
            <person name="Rusch D."/>
            <person name="Podicherti R."/>
            <person name="Tsui H.-C.T."/>
            <person name="Winkler M.E."/>
        </authorList>
    </citation>
    <scope>NUCLEOTIDE SEQUENCE</scope>
</reference>
<evidence type="ECO:0000256" key="1">
    <source>
        <dbReference type="ARBA" id="ARBA00005952"/>
    </source>
</evidence>
<keyword evidence="3" id="KW-0694">RNA-binding</keyword>
<dbReference type="AlphaFoldDB" id="A0A381QV64"/>
<dbReference type="InterPro" id="IPR006027">
    <property type="entry name" value="NusB_RsmB_TIM44"/>
</dbReference>
<dbReference type="GO" id="GO:0005829">
    <property type="term" value="C:cytosol"/>
    <property type="evidence" value="ECO:0007669"/>
    <property type="project" value="TreeGrafter"/>
</dbReference>
<evidence type="ECO:0000256" key="5">
    <source>
        <dbReference type="ARBA" id="ARBA00023163"/>
    </source>
</evidence>